<reference evidence="2 3" key="1">
    <citation type="submission" date="2019-12" db="EMBL/GenBank/DDBJ databases">
        <authorList>
            <person name="Li M."/>
        </authorList>
    </citation>
    <scope>NUCLEOTIDE SEQUENCE [LARGE SCALE GENOMIC DNA]</scope>
    <source>
        <strain evidence="2 3">GBMRC 2046</strain>
    </source>
</reference>
<dbReference type="SUPFAM" id="SSF51182">
    <property type="entry name" value="RmlC-like cupins"/>
    <property type="match status" value="1"/>
</dbReference>
<evidence type="ECO:0000259" key="1">
    <source>
        <dbReference type="Pfam" id="PF12973"/>
    </source>
</evidence>
<name>A0A7X3S6Y5_9HYPH</name>
<gene>
    <name evidence="2" type="ORF">GR183_05195</name>
</gene>
<dbReference type="AlphaFoldDB" id="A0A7X3S6Y5"/>
<feature type="domain" description="ChrR-like cupin" evidence="1">
    <location>
        <begin position="105"/>
        <end position="196"/>
    </location>
</feature>
<dbReference type="NCBIfam" id="TIGR02451">
    <property type="entry name" value="anti_sig_ChrR"/>
    <property type="match status" value="1"/>
</dbReference>
<dbReference type="Gene3D" id="2.60.120.10">
    <property type="entry name" value="Jelly Rolls"/>
    <property type="match status" value="1"/>
</dbReference>
<dbReference type="EMBL" id="WUMV01000002">
    <property type="protein sequence ID" value="MXN64291.1"/>
    <property type="molecule type" value="Genomic_DNA"/>
</dbReference>
<dbReference type="InterPro" id="IPR011051">
    <property type="entry name" value="RmlC_Cupin_sf"/>
</dbReference>
<dbReference type="InterPro" id="IPR041916">
    <property type="entry name" value="Anti_sigma_zinc_sf"/>
</dbReference>
<dbReference type="Proteomes" id="UP000433101">
    <property type="component" value="Unassembled WGS sequence"/>
</dbReference>
<evidence type="ECO:0000313" key="2">
    <source>
        <dbReference type="EMBL" id="MXN64291.1"/>
    </source>
</evidence>
<evidence type="ECO:0000313" key="3">
    <source>
        <dbReference type="Proteomes" id="UP000433101"/>
    </source>
</evidence>
<protein>
    <submittedName>
        <fullName evidence="2">Transcriptional regulator</fullName>
    </submittedName>
</protein>
<dbReference type="InterPro" id="IPR025979">
    <property type="entry name" value="ChrR-like_cupin_dom"/>
</dbReference>
<comment type="caution">
    <text evidence="2">The sequence shown here is derived from an EMBL/GenBank/DDBJ whole genome shotgun (WGS) entry which is preliminary data.</text>
</comment>
<dbReference type="Gene3D" id="1.10.10.1320">
    <property type="entry name" value="Anti-sigma factor, zinc-finger domain"/>
    <property type="match status" value="1"/>
</dbReference>
<dbReference type="InterPro" id="IPR012807">
    <property type="entry name" value="Anti-sigma_ChrR"/>
</dbReference>
<organism evidence="2 3">
    <name type="scientific">Stappia sediminis</name>
    <dbReference type="NCBI Taxonomy" id="2692190"/>
    <lineage>
        <taxon>Bacteria</taxon>
        <taxon>Pseudomonadati</taxon>
        <taxon>Pseudomonadota</taxon>
        <taxon>Alphaproteobacteria</taxon>
        <taxon>Hyphomicrobiales</taxon>
        <taxon>Stappiaceae</taxon>
        <taxon>Stappia</taxon>
    </lineage>
</organism>
<proteinExistence type="predicted"/>
<sequence>MEQEERNMDALLAGYVAGTLAEPALILVRSHLEISPVNRGFIRDLEAFGGDMLEEIEPAAITGREEKLKAIFSDTAFENAPSLTSAPRKPSDILPNALRDFLGYDLKDVPWRTRLPGMKEYKLGEIDGCNVSMLWIRAGMAMPTHTHHGTELTLVLDGGFSDGIGHYIRGDVSYADESVDHKPVADDDGDCICFAVTEGDLQLTGPVGRFFAPFIRG</sequence>
<dbReference type="Pfam" id="PF12973">
    <property type="entry name" value="Cupin_7"/>
    <property type="match status" value="1"/>
</dbReference>
<accession>A0A7X3S6Y5</accession>
<keyword evidence="3" id="KW-1185">Reference proteome</keyword>
<dbReference type="InterPro" id="IPR014710">
    <property type="entry name" value="RmlC-like_jellyroll"/>
</dbReference>
<dbReference type="CDD" id="cd20301">
    <property type="entry name" value="cupin_ChrR"/>
    <property type="match status" value="1"/>
</dbReference>